<evidence type="ECO:0000256" key="1">
    <source>
        <dbReference type="ARBA" id="ARBA00004123"/>
    </source>
</evidence>
<dbReference type="PANTHER" id="PTHR40621">
    <property type="entry name" value="TRANSCRIPTION FACTOR KAPC-RELATED"/>
    <property type="match status" value="1"/>
</dbReference>
<protein>
    <recommendedName>
        <fullName evidence="4">BZIP domain-containing protein</fullName>
    </recommendedName>
</protein>
<dbReference type="SUPFAM" id="SSF57959">
    <property type="entry name" value="Leucine zipper domain"/>
    <property type="match status" value="1"/>
</dbReference>
<dbReference type="Gene3D" id="1.20.5.170">
    <property type="match status" value="1"/>
</dbReference>
<dbReference type="InterPro" id="IPR004827">
    <property type="entry name" value="bZIP"/>
</dbReference>
<comment type="subcellular location">
    <subcellularLocation>
        <location evidence="1">Nucleus</location>
    </subcellularLocation>
</comment>
<evidence type="ECO:0000313" key="6">
    <source>
        <dbReference type="Proteomes" id="UP000800035"/>
    </source>
</evidence>
<dbReference type="CDD" id="cd14688">
    <property type="entry name" value="bZIP_YAP"/>
    <property type="match status" value="1"/>
</dbReference>
<feature type="domain" description="BZIP" evidence="4">
    <location>
        <begin position="122"/>
        <end position="180"/>
    </location>
</feature>
<feature type="region of interest" description="Disordered" evidence="3">
    <location>
        <begin position="102"/>
        <end position="142"/>
    </location>
</feature>
<gene>
    <name evidence="5" type="ORF">CC80DRAFT_265652</name>
</gene>
<keyword evidence="2" id="KW-0539">Nucleus</keyword>
<dbReference type="InterPro" id="IPR050936">
    <property type="entry name" value="AP-1-like"/>
</dbReference>
<organism evidence="5 6">
    <name type="scientific">Byssothecium circinans</name>
    <dbReference type="NCBI Taxonomy" id="147558"/>
    <lineage>
        <taxon>Eukaryota</taxon>
        <taxon>Fungi</taxon>
        <taxon>Dikarya</taxon>
        <taxon>Ascomycota</taxon>
        <taxon>Pezizomycotina</taxon>
        <taxon>Dothideomycetes</taxon>
        <taxon>Pleosporomycetidae</taxon>
        <taxon>Pleosporales</taxon>
        <taxon>Massarineae</taxon>
        <taxon>Massarinaceae</taxon>
        <taxon>Byssothecium</taxon>
    </lineage>
</organism>
<feature type="compositionally biased region" description="Acidic residues" evidence="3">
    <location>
        <begin position="183"/>
        <end position="193"/>
    </location>
</feature>
<feature type="region of interest" description="Disordered" evidence="3">
    <location>
        <begin position="180"/>
        <end position="209"/>
    </location>
</feature>
<dbReference type="OrthoDB" id="3892274at2759"/>
<dbReference type="AlphaFoldDB" id="A0A6A5U813"/>
<dbReference type="GO" id="GO:0000976">
    <property type="term" value="F:transcription cis-regulatory region binding"/>
    <property type="evidence" value="ECO:0007669"/>
    <property type="project" value="InterPro"/>
</dbReference>
<dbReference type="Proteomes" id="UP000800035">
    <property type="component" value="Unassembled WGS sequence"/>
</dbReference>
<dbReference type="EMBL" id="ML976982">
    <property type="protein sequence ID" value="KAF1960838.1"/>
    <property type="molecule type" value="Genomic_DNA"/>
</dbReference>
<feature type="compositionally biased region" description="Basic and acidic residues" evidence="3">
    <location>
        <begin position="133"/>
        <end position="142"/>
    </location>
</feature>
<dbReference type="Pfam" id="PF00170">
    <property type="entry name" value="bZIP_1"/>
    <property type="match status" value="1"/>
</dbReference>
<dbReference type="GO" id="GO:0090575">
    <property type="term" value="C:RNA polymerase II transcription regulator complex"/>
    <property type="evidence" value="ECO:0007669"/>
    <property type="project" value="TreeGrafter"/>
</dbReference>
<accession>A0A6A5U813</accession>
<evidence type="ECO:0000313" key="5">
    <source>
        <dbReference type="EMBL" id="KAF1960838.1"/>
    </source>
</evidence>
<keyword evidence="6" id="KW-1185">Reference proteome</keyword>
<evidence type="ECO:0000256" key="2">
    <source>
        <dbReference type="ARBA" id="ARBA00023242"/>
    </source>
</evidence>
<dbReference type="PANTHER" id="PTHR40621:SF6">
    <property type="entry name" value="AP-1-LIKE TRANSCRIPTION FACTOR YAP1-RELATED"/>
    <property type="match status" value="1"/>
</dbReference>
<evidence type="ECO:0000256" key="3">
    <source>
        <dbReference type="SAM" id="MobiDB-lite"/>
    </source>
</evidence>
<dbReference type="PROSITE" id="PS50217">
    <property type="entry name" value="BZIP"/>
    <property type="match status" value="1"/>
</dbReference>
<evidence type="ECO:0000259" key="4">
    <source>
        <dbReference type="PROSITE" id="PS50217"/>
    </source>
</evidence>
<name>A0A6A5U813_9PLEO</name>
<dbReference type="GO" id="GO:0001228">
    <property type="term" value="F:DNA-binding transcription activator activity, RNA polymerase II-specific"/>
    <property type="evidence" value="ECO:0007669"/>
    <property type="project" value="TreeGrafter"/>
</dbReference>
<reference evidence="5" key="1">
    <citation type="journal article" date="2020" name="Stud. Mycol.">
        <title>101 Dothideomycetes genomes: a test case for predicting lifestyles and emergence of pathogens.</title>
        <authorList>
            <person name="Haridas S."/>
            <person name="Albert R."/>
            <person name="Binder M."/>
            <person name="Bloem J."/>
            <person name="Labutti K."/>
            <person name="Salamov A."/>
            <person name="Andreopoulos B."/>
            <person name="Baker S."/>
            <person name="Barry K."/>
            <person name="Bills G."/>
            <person name="Bluhm B."/>
            <person name="Cannon C."/>
            <person name="Castanera R."/>
            <person name="Culley D."/>
            <person name="Daum C."/>
            <person name="Ezra D."/>
            <person name="Gonzalez J."/>
            <person name="Henrissat B."/>
            <person name="Kuo A."/>
            <person name="Liang C."/>
            <person name="Lipzen A."/>
            <person name="Lutzoni F."/>
            <person name="Magnuson J."/>
            <person name="Mondo S."/>
            <person name="Nolan M."/>
            <person name="Ohm R."/>
            <person name="Pangilinan J."/>
            <person name="Park H.-J."/>
            <person name="Ramirez L."/>
            <person name="Alfaro M."/>
            <person name="Sun H."/>
            <person name="Tritt A."/>
            <person name="Yoshinaga Y."/>
            <person name="Zwiers L.-H."/>
            <person name="Turgeon B."/>
            <person name="Goodwin S."/>
            <person name="Spatafora J."/>
            <person name="Crous P."/>
            <person name="Grigoriev I."/>
        </authorList>
    </citation>
    <scope>NUCLEOTIDE SEQUENCE</scope>
    <source>
        <strain evidence="5">CBS 675.92</strain>
    </source>
</reference>
<dbReference type="PROSITE" id="PS00036">
    <property type="entry name" value="BZIP_BASIC"/>
    <property type="match status" value="1"/>
</dbReference>
<dbReference type="InterPro" id="IPR046347">
    <property type="entry name" value="bZIP_sf"/>
</dbReference>
<proteinExistence type="predicted"/>
<sequence>MDPSSAYEMWLPQSGAYMQPHQAAAYNPMDQIDIQDISNVPSLTGSPASTYDHQFSTPMTQEYYPRIADDTMHYAYPIPIAESELGSDHDASYCSPPPQIEMYPHVSAPSAPAERQHTTSGRRRAQNRAAQRAFRERKEKHARDLEIQLAALEEKYKKLDSSHTELKSQHERLQRIMQAVVQDQDDAEGEDDDGKTTTRRSSSTDPLSRKLLDILNQDFKIGFGVKKEGSSSP</sequence>